<dbReference type="OMA" id="CEDEYAE"/>
<dbReference type="Gene3D" id="1.20.1250.10">
    <property type="match status" value="1"/>
</dbReference>
<dbReference type="Pfam" id="PF05337">
    <property type="entry name" value="CSF-1"/>
    <property type="match status" value="1"/>
</dbReference>
<protein>
    <submittedName>
        <fullName evidence="3">Uncharacterized LOC107556909</fullName>
    </submittedName>
</protein>
<feature type="compositionally biased region" description="Basic and acidic residues" evidence="1">
    <location>
        <begin position="467"/>
        <end position="491"/>
    </location>
</feature>
<name>A0A672SRY1_SINGR</name>
<evidence type="ECO:0000256" key="1">
    <source>
        <dbReference type="SAM" id="MobiDB-lite"/>
    </source>
</evidence>
<dbReference type="Ensembl" id="ENSSGRT00000111147.1">
    <property type="protein sequence ID" value="ENSSGRP00000104563.1"/>
    <property type="gene ID" value="ENSSGRG00000051802.1"/>
</dbReference>
<dbReference type="AlphaFoldDB" id="A0A672SRY1"/>
<dbReference type="GO" id="GO:0008083">
    <property type="term" value="F:growth factor activity"/>
    <property type="evidence" value="ECO:0007669"/>
    <property type="project" value="InterPro"/>
</dbReference>
<dbReference type="GO" id="GO:0016020">
    <property type="term" value="C:membrane"/>
    <property type="evidence" value="ECO:0007669"/>
    <property type="project" value="InterPro"/>
</dbReference>
<keyword evidence="2" id="KW-1133">Transmembrane helix</keyword>
<feature type="transmembrane region" description="Helical" evidence="2">
    <location>
        <begin position="503"/>
        <end position="527"/>
    </location>
</feature>
<feature type="region of interest" description="Disordered" evidence="1">
    <location>
        <begin position="280"/>
        <end position="345"/>
    </location>
</feature>
<organism evidence="3 4">
    <name type="scientific">Sinocyclocheilus grahami</name>
    <name type="common">Dianchi golden-line fish</name>
    <name type="synonym">Barbus grahami</name>
    <dbReference type="NCBI Taxonomy" id="75366"/>
    <lineage>
        <taxon>Eukaryota</taxon>
        <taxon>Metazoa</taxon>
        <taxon>Chordata</taxon>
        <taxon>Craniata</taxon>
        <taxon>Vertebrata</taxon>
        <taxon>Euteleostomi</taxon>
        <taxon>Actinopterygii</taxon>
        <taxon>Neopterygii</taxon>
        <taxon>Teleostei</taxon>
        <taxon>Ostariophysi</taxon>
        <taxon>Cypriniformes</taxon>
        <taxon>Cyprinidae</taxon>
        <taxon>Cyprininae</taxon>
        <taxon>Sinocyclocheilus</taxon>
    </lineage>
</organism>
<dbReference type="Proteomes" id="UP000472262">
    <property type="component" value="Unassembled WGS sequence"/>
</dbReference>
<dbReference type="GO" id="GO:0005615">
    <property type="term" value="C:extracellular space"/>
    <property type="evidence" value="ECO:0007669"/>
    <property type="project" value="TreeGrafter"/>
</dbReference>
<accession>A0A672SRY1</accession>
<feature type="region of interest" description="Disordered" evidence="1">
    <location>
        <begin position="435"/>
        <end position="499"/>
    </location>
</feature>
<dbReference type="FunCoup" id="A0A672SRY1">
    <property type="interactions" value="244"/>
</dbReference>
<feature type="compositionally biased region" description="Polar residues" evidence="1">
    <location>
        <begin position="307"/>
        <end position="338"/>
    </location>
</feature>
<feature type="compositionally biased region" description="Basic and acidic residues" evidence="1">
    <location>
        <begin position="287"/>
        <end position="300"/>
    </location>
</feature>
<keyword evidence="2" id="KW-0812">Transmembrane</keyword>
<evidence type="ECO:0000313" key="3">
    <source>
        <dbReference type="Ensembl" id="ENSSGRP00000104563.1"/>
    </source>
</evidence>
<proteinExistence type="predicted"/>
<gene>
    <name evidence="3" type="primary">csf1a</name>
</gene>
<sequence>VHTHILYKQKLLFWMHLCFFLILGFHLVYAGVPGPCKHSVTQDHLLNLRRLMKNQLQNGCSITYTFTEHQNLSVVCYVKAAFPHILELLNTQFRYAKDSDNYRYTNSLKNLIYNIYSQRCIPPINEEIEDSPKKFIRTHMTLPRAALEKVEEVIRMYMGLMIQSNKPVDWNCEEEYTEDYPESTTEPLSQTAGASDCPCICPAVSIRPTKSSASTSHWNIYPKSTQSPQRSTFSLVETLKGGNERTKQSKSAVPVTKHQTLDLGTPATWRSTQEHLSNSLFGSTPAFHEETSNSETDHVPSPDLFPSFTNFQDVFPNRTDSSVETTTSGPYQKSTSDSTQDDVEKSTPLLLAKRSLDSKIQEGPSSSLVKLSMNSVTTTSQPAYKNIKSTEIKNKPFQMLQLSKHIAPVTTTVLSSLKAAAHSSEGLSALVEQPGHLHSPPKNFQTHTQSPVRMPRNFMRTVHKAKLSKDSRSQEDRQEMKNQTHPDRETQRNPATEQSSSTIISFGTVLIITLGCGGLLLITVLFYRQQKVSDSQVIFALLRRPA</sequence>
<feature type="compositionally biased region" description="Polar residues" evidence="1">
    <location>
        <begin position="442"/>
        <end position="451"/>
    </location>
</feature>
<dbReference type="SUPFAM" id="SSF47266">
    <property type="entry name" value="4-helical cytokines"/>
    <property type="match status" value="1"/>
</dbReference>
<keyword evidence="2" id="KW-0472">Membrane</keyword>
<feature type="transmembrane region" description="Helical" evidence="2">
    <location>
        <begin position="12"/>
        <end position="32"/>
    </location>
</feature>
<dbReference type="InterPro" id="IPR008001">
    <property type="entry name" value="MCSF-1"/>
</dbReference>
<reference evidence="3" key="2">
    <citation type="submission" date="2025-09" db="UniProtKB">
        <authorList>
            <consortium name="Ensembl"/>
        </authorList>
    </citation>
    <scope>IDENTIFICATION</scope>
</reference>
<dbReference type="FunFam" id="1.20.1250.10:FF:000056">
    <property type="entry name" value="Colony-stimulating factor 1b (macrophage)"/>
    <property type="match status" value="1"/>
</dbReference>
<evidence type="ECO:0000313" key="4">
    <source>
        <dbReference type="Proteomes" id="UP000472262"/>
    </source>
</evidence>
<dbReference type="InParanoid" id="A0A672SRY1"/>
<dbReference type="InterPro" id="IPR009079">
    <property type="entry name" value="4_helix_cytokine-like_core"/>
</dbReference>
<dbReference type="GO" id="GO:0005125">
    <property type="term" value="F:cytokine activity"/>
    <property type="evidence" value="ECO:0007669"/>
    <property type="project" value="InterPro"/>
</dbReference>
<keyword evidence="4" id="KW-1185">Reference proteome</keyword>
<reference evidence="3" key="1">
    <citation type="submission" date="2025-08" db="UniProtKB">
        <authorList>
            <consortium name="Ensembl"/>
        </authorList>
    </citation>
    <scope>IDENTIFICATION</scope>
</reference>
<dbReference type="PANTHER" id="PTHR10058">
    <property type="entry name" value="MACROPHAGE COLONY STIMULATING FACTOR"/>
    <property type="match status" value="1"/>
</dbReference>
<evidence type="ECO:0000256" key="2">
    <source>
        <dbReference type="SAM" id="Phobius"/>
    </source>
</evidence>
<dbReference type="PANTHER" id="PTHR10058:SF0">
    <property type="entry name" value="MACROPHAGE COLONY-STIMULATING FACTOR 1"/>
    <property type="match status" value="1"/>
</dbReference>